<reference evidence="2 3" key="1">
    <citation type="submission" date="2020-12" db="EMBL/GenBank/DDBJ databases">
        <title>Oil enriched cultivation method for isolating marine PHA-producing bacteria.</title>
        <authorList>
            <person name="Zheng W."/>
            <person name="Yu S."/>
            <person name="Huang Y."/>
        </authorList>
    </citation>
    <scope>NUCLEOTIDE SEQUENCE [LARGE SCALE GENOMIC DNA]</scope>
    <source>
        <strain evidence="2 3">SY-2-6</strain>
    </source>
</reference>
<comment type="caution">
    <text evidence="2">The sequence shown here is derived from an EMBL/GenBank/DDBJ whole genome shotgun (WGS) entry which is preliminary data.</text>
</comment>
<dbReference type="Proteomes" id="UP000663970">
    <property type="component" value="Unassembled WGS sequence"/>
</dbReference>
<dbReference type="InterPro" id="IPR016181">
    <property type="entry name" value="Acyl_CoA_acyltransferase"/>
</dbReference>
<evidence type="ECO:0000313" key="2">
    <source>
        <dbReference type="EMBL" id="MBN8234870.1"/>
    </source>
</evidence>
<evidence type="ECO:0000259" key="1">
    <source>
        <dbReference type="PROSITE" id="PS51186"/>
    </source>
</evidence>
<dbReference type="CDD" id="cd04301">
    <property type="entry name" value="NAT_SF"/>
    <property type="match status" value="1"/>
</dbReference>
<name>A0ABS3DU46_9BACI</name>
<dbReference type="Gene3D" id="3.40.630.30">
    <property type="match status" value="1"/>
</dbReference>
<organism evidence="2 3">
    <name type="scientific">Halobacillus kuroshimensis</name>
    <dbReference type="NCBI Taxonomy" id="302481"/>
    <lineage>
        <taxon>Bacteria</taxon>
        <taxon>Bacillati</taxon>
        <taxon>Bacillota</taxon>
        <taxon>Bacilli</taxon>
        <taxon>Bacillales</taxon>
        <taxon>Bacillaceae</taxon>
        <taxon>Halobacillus</taxon>
    </lineage>
</organism>
<accession>A0ABS3DU46</accession>
<sequence>MKGYKIIEMKTESDIRSVFPVMQELRPHLSEQSYVELVQEAVSVDRYHLYGLWNDGVLVAAAGFKPMTTLYYGRFVWVCDLVTTAGARSSGWGSILLQFIEGWAERNGFTSIALSSGLTRQRAHKFYEKHMQYDKVSSVFRKQLDT</sequence>
<dbReference type="SUPFAM" id="SSF55729">
    <property type="entry name" value="Acyl-CoA N-acyltransferases (Nat)"/>
    <property type="match status" value="1"/>
</dbReference>
<dbReference type="InterPro" id="IPR000182">
    <property type="entry name" value="GNAT_dom"/>
</dbReference>
<proteinExistence type="predicted"/>
<keyword evidence="3" id="KW-1185">Reference proteome</keyword>
<evidence type="ECO:0000313" key="3">
    <source>
        <dbReference type="Proteomes" id="UP000663970"/>
    </source>
</evidence>
<dbReference type="RefSeq" id="WP_206932958.1">
    <property type="nucleotide sequence ID" value="NZ_JAEKJY010000001.1"/>
</dbReference>
<dbReference type="EMBL" id="JAEKJY010000001">
    <property type="protein sequence ID" value="MBN8234870.1"/>
    <property type="molecule type" value="Genomic_DNA"/>
</dbReference>
<dbReference type="PROSITE" id="PS51186">
    <property type="entry name" value="GNAT"/>
    <property type="match status" value="1"/>
</dbReference>
<gene>
    <name evidence="2" type="ORF">JF544_06395</name>
</gene>
<feature type="domain" description="N-acetyltransferase" evidence="1">
    <location>
        <begin position="5"/>
        <end position="145"/>
    </location>
</feature>
<dbReference type="Pfam" id="PF00583">
    <property type="entry name" value="Acetyltransf_1"/>
    <property type="match status" value="1"/>
</dbReference>
<protein>
    <submittedName>
        <fullName evidence="2">GNAT family N-acetyltransferase</fullName>
    </submittedName>
</protein>